<dbReference type="Proteomes" id="UP000271797">
    <property type="component" value="Chromosome"/>
</dbReference>
<proteinExistence type="predicted"/>
<protein>
    <submittedName>
        <fullName evidence="1">Nickel ABC transporter, substrate-binding protein</fullName>
    </submittedName>
</protein>
<reference evidence="1 2" key="1">
    <citation type="submission" date="2018-12" db="EMBL/GenBank/DDBJ databases">
        <authorList>
            <consortium name="Pathogen Informatics"/>
        </authorList>
    </citation>
    <scope>NUCLEOTIDE SEQUENCE [LARGE SCALE GENOMIC DNA]</scope>
    <source>
        <strain evidence="1 2">NCTC9044</strain>
    </source>
</reference>
<dbReference type="AlphaFoldDB" id="A0A447X5M2"/>
<sequence length="49" mass="5395">MRVPSHADFQAQQGLADKPLIDKEIGEVLATHDETQRQALVSRHSDPSA</sequence>
<name>A0A447X5M2_ECOLX</name>
<accession>A0A447X5M2</accession>
<dbReference type="EMBL" id="LR134238">
    <property type="protein sequence ID" value="VED08928.1"/>
    <property type="molecule type" value="Genomic_DNA"/>
</dbReference>
<dbReference type="Gene3D" id="3.10.105.10">
    <property type="entry name" value="Dipeptide-binding Protein, Domain 3"/>
    <property type="match status" value="1"/>
</dbReference>
<evidence type="ECO:0000313" key="2">
    <source>
        <dbReference type="Proteomes" id="UP000271797"/>
    </source>
</evidence>
<evidence type="ECO:0000313" key="1">
    <source>
        <dbReference type="EMBL" id="VED08928.1"/>
    </source>
</evidence>
<organism evidence="1 2">
    <name type="scientific">Escherichia coli</name>
    <dbReference type="NCBI Taxonomy" id="562"/>
    <lineage>
        <taxon>Bacteria</taxon>
        <taxon>Pseudomonadati</taxon>
        <taxon>Pseudomonadota</taxon>
        <taxon>Gammaproteobacteria</taxon>
        <taxon>Enterobacterales</taxon>
        <taxon>Enterobacteriaceae</taxon>
        <taxon>Escherichia</taxon>
    </lineage>
</organism>
<gene>
    <name evidence="1" type="primary">nikA_3</name>
    <name evidence="1" type="ORF">NCTC9044_01580</name>
</gene>